<dbReference type="Pfam" id="PF04546">
    <property type="entry name" value="Sigma70_ner"/>
    <property type="match status" value="1"/>
</dbReference>
<dbReference type="InterPro" id="IPR042189">
    <property type="entry name" value="RNA_pol_sigma_70_r1_1_sf"/>
</dbReference>
<feature type="short sequence motif" description="Interaction with polymerase core subunit RpoC" evidence="6">
    <location>
        <begin position="685"/>
        <end position="688"/>
    </location>
</feature>
<evidence type="ECO:0000256" key="5">
    <source>
        <dbReference type="ARBA" id="ARBA00023163"/>
    </source>
</evidence>
<evidence type="ECO:0000259" key="9">
    <source>
        <dbReference type="PROSITE" id="PS00716"/>
    </source>
</evidence>
<organism evidence="10 11">
    <name type="scientific">Noviherbaspirillum denitrificans</name>
    <dbReference type="NCBI Taxonomy" id="1968433"/>
    <lineage>
        <taxon>Bacteria</taxon>
        <taxon>Pseudomonadati</taxon>
        <taxon>Pseudomonadota</taxon>
        <taxon>Betaproteobacteria</taxon>
        <taxon>Burkholderiales</taxon>
        <taxon>Oxalobacteraceae</taxon>
        <taxon>Noviherbaspirillum</taxon>
    </lineage>
</organism>
<feature type="region of interest" description="Sigma-70 factor domain-2" evidence="6">
    <location>
        <begin position="661"/>
        <end position="731"/>
    </location>
</feature>
<dbReference type="Pfam" id="PF04542">
    <property type="entry name" value="Sigma70_r2"/>
    <property type="match status" value="1"/>
</dbReference>
<dbReference type="FunFam" id="1.10.601.10:FF:000001">
    <property type="entry name" value="RNA polymerase sigma factor SigA"/>
    <property type="match status" value="1"/>
</dbReference>
<dbReference type="InterPro" id="IPR007627">
    <property type="entry name" value="RNA_pol_sigma70_r2"/>
</dbReference>
<dbReference type="EMBL" id="LSTO01000001">
    <property type="protein sequence ID" value="OWW19908.1"/>
    <property type="molecule type" value="Genomic_DNA"/>
</dbReference>
<gene>
    <name evidence="6" type="primary">rpoD</name>
    <name evidence="10" type="ORF">AYR66_10745</name>
</gene>
<dbReference type="InterPro" id="IPR013324">
    <property type="entry name" value="RNA_pol_sigma_r3/r4-like"/>
</dbReference>
<dbReference type="PANTHER" id="PTHR30603">
    <property type="entry name" value="RNA POLYMERASE SIGMA FACTOR RPO"/>
    <property type="match status" value="1"/>
</dbReference>
<evidence type="ECO:0000259" key="8">
    <source>
        <dbReference type="PROSITE" id="PS00715"/>
    </source>
</evidence>
<evidence type="ECO:0000313" key="10">
    <source>
        <dbReference type="EMBL" id="OWW19908.1"/>
    </source>
</evidence>
<evidence type="ECO:0000256" key="2">
    <source>
        <dbReference type="ARBA" id="ARBA00023015"/>
    </source>
</evidence>
<dbReference type="PANTHER" id="PTHR30603:SF60">
    <property type="entry name" value="RNA POLYMERASE SIGMA FACTOR RPOD"/>
    <property type="match status" value="1"/>
</dbReference>
<sequence>MNKNLKTLTLSARPARPATVADSPLPASGSAPDPLSEAEIGRAPTIVVRRSRLAAPPAAALPPDDEPGSGAAPAQGPVVIRKRPRVFSTSSAEPVAVAAPESALVVEEAVQEPAAPVELAVAPVAEAAPAVETVTVEETAPVVDDMPEFAVQPAAPVPAPVVIRKRSRLAAPSTPEPVPAEEKPALEPVAETTVPAKGKVRVLAKKPAEKPAPAPAAVIRQAAAPAPAPVVESTPPTVPAPAPAAARPGRKPSGPSVESEEVAEWNAAEYAEQRAAKVRKSSAKKSDEGIDKHRKQLATLIKMGKERGYLTHAEVNDLLPEDILDSDTIAEIMQTMGDMGISVVDQAPDDALLLLSDRVVSGASDDEVEAVAATALSGDEDYGRSTDPVRMYMREMATTQLLTREGEVEIARRIEDGRQEMIGAISASPAAVAELLVLAEKIEKEQLSVDDVVDGLIELEDTTPAASASDEDGDIDDMDEEEDELVSESEDAGPSAEQLAQVRTLSLAKFALIASQAEVMRNDAAGRAAAQQAITQAMLGIRFTPKTVEKLCTVVRKQMDEVRVFERQVAAIVVDQCGMPRDRFIRTFGENQTDMDWMQREIDCAYPYSPALERRIHAVQELQAKLAEVETRAGVPLRDLREIGRHMLAGERRAMDAKRDLTKANLRLVISIAKKYVNRGLQFLDLIQEGNIGLLRAVEKYEYRRGFKFSTYATWWVRQSISRAIADQARTIRVPVHMIETINKMNRIIRQTVTATGSEPDAAALAEKMGLTVERVQEVLRIAKEPASLDAPAGDDGDAMLGDFISDDANLTPEALAMHSGMQRAISEVLEDLSPKEQKVLRMRFGLETVSDHTLEEIGKQLEVTRERVRQIEMKAMAKLRHPTRAEKLRAFLDDRG</sequence>
<dbReference type="HAMAP" id="MF_00963">
    <property type="entry name" value="Sigma70_RpoD_SigA"/>
    <property type="match status" value="1"/>
</dbReference>
<dbReference type="Gene3D" id="1.10.601.10">
    <property type="entry name" value="RNA Polymerase Primary Sigma Factor"/>
    <property type="match status" value="1"/>
</dbReference>
<dbReference type="GO" id="GO:0006352">
    <property type="term" value="P:DNA-templated transcription initiation"/>
    <property type="evidence" value="ECO:0007669"/>
    <property type="project" value="UniProtKB-UniRule"/>
</dbReference>
<feature type="domain" description="RNA polymerase sigma-70" evidence="8">
    <location>
        <begin position="685"/>
        <end position="698"/>
    </location>
</feature>
<dbReference type="InterPro" id="IPR007631">
    <property type="entry name" value="RNA_pol_sigma_70_non-ess"/>
</dbReference>
<dbReference type="GO" id="GO:0003677">
    <property type="term" value="F:DNA binding"/>
    <property type="evidence" value="ECO:0007669"/>
    <property type="project" value="UniProtKB-UniRule"/>
</dbReference>
<comment type="similarity">
    <text evidence="6">Belongs to the sigma-70 factor family. RpoD/SigA subfamily.</text>
</comment>
<feature type="DNA-binding region" description="H-T-H motif" evidence="6">
    <location>
        <begin position="855"/>
        <end position="874"/>
    </location>
</feature>
<comment type="subunit">
    <text evidence="6">Interacts transiently with the RNA polymerase catalytic core.</text>
</comment>
<dbReference type="InterPro" id="IPR050239">
    <property type="entry name" value="Sigma-70_RNA_pol_init_factors"/>
</dbReference>
<dbReference type="Proteomes" id="UP000197535">
    <property type="component" value="Unassembled WGS sequence"/>
</dbReference>
<dbReference type="Pfam" id="PF00140">
    <property type="entry name" value="Sigma70_r1_2"/>
    <property type="match status" value="1"/>
</dbReference>
<feature type="region of interest" description="Disordered" evidence="7">
    <location>
        <begin position="460"/>
        <end position="498"/>
    </location>
</feature>
<dbReference type="SUPFAM" id="SSF88946">
    <property type="entry name" value="Sigma2 domain of RNA polymerase sigma factors"/>
    <property type="match status" value="1"/>
</dbReference>
<dbReference type="PROSITE" id="PS00715">
    <property type="entry name" value="SIGMA70_1"/>
    <property type="match status" value="1"/>
</dbReference>
<dbReference type="NCBIfam" id="NF004208">
    <property type="entry name" value="PRK05658.1"/>
    <property type="match status" value="1"/>
</dbReference>
<keyword evidence="5 6" id="KW-0804">Transcription</keyword>
<dbReference type="SUPFAM" id="SSF88659">
    <property type="entry name" value="Sigma3 and sigma4 domains of RNA polymerase sigma factors"/>
    <property type="match status" value="2"/>
</dbReference>
<evidence type="ECO:0000256" key="6">
    <source>
        <dbReference type="HAMAP-Rule" id="MF_00963"/>
    </source>
</evidence>
<feature type="compositionally biased region" description="Acidic residues" evidence="7">
    <location>
        <begin position="469"/>
        <end position="491"/>
    </location>
</feature>
<dbReference type="InterPro" id="IPR012760">
    <property type="entry name" value="RNA_pol_sigma_RpoD_C"/>
</dbReference>
<dbReference type="NCBIfam" id="TIGR02393">
    <property type="entry name" value="RpoD_Cterm"/>
    <property type="match status" value="1"/>
</dbReference>
<dbReference type="InterPro" id="IPR007127">
    <property type="entry name" value="RNA_pol_sigma_70_r1_1"/>
</dbReference>
<feature type="compositionally biased region" description="Low complexity" evidence="7">
    <location>
        <begin position="53"/>
        <end position="62"/>
    </location>
</feature>
<dbReference type="InterPro" id="IPR007630">
    <property type="entry name" value="RNA_pol_sigma70_r4"/>
</dbReference>
<feature type="region of interest" description="Sigma-70 factor domain-3" evidence="6">
    <location>
        <begin position="740"/>
        <end position="816"/>
    </location>
</feature>
<evidence type="ECO:0000256" key="4">
    <source>
        <dbReference type="ARBA" id="ARBA00023125"/>
    </source>
</evidence>
<dbReference type="GO" id="GO:0016987">
    <property type="term" value="F:sigma factor activity"/>
    <property type="evidence" value="ECO:0007669"/>
    <property type="project" value="UniProtKB-UniRule"/>
</dbReference>
<keyword evidence="4 6" id="KW-0238">DNA-binding</keyword>
<keyword evidence="2 6" id="KW-0805">Transcription regulation</keyword>
<dbReference type="OrthoDB" id="9809557at2"/>
<evidence type="ECO:0000256" key="3">
    <source>
        <dbReference type="ARBA" id="ARBA00023082"/>
    </source>
</evidence>
<keyword evidence="1 6" id="KW-0963">Cytoplasm</keyword>
<dbReference type="InterPro" id="IPR036388">
    <property type="entry name" value="WH-like_DNA-bd_sf"/>
</dbReference>
<dbReference type="PROSITE" id="PS00716">
    <property type="entry name" value="SIGMA70_2"/>
    <property type="match status" value="1"/>
</dbReference>
<dbReference type="AlphaFoldDB" id="A0A254TJM7"/>
<evidence type="ECO:0000313" key="11">
    <source>
        <dbReference type="Proteomes" id="UP000197535"/>
    </source>
</evidence>
<feature type="domain" description="RNA polymerase sigma-70" evidence="9">
    <location>
        <begin position="854"/>
        <end position="880"/>
    </location>
</feature>
<comment type="caution">
    <text evidence="10">The sequence shown here is derived from an EMBL/GenBank/DDBJ whole genome shotgun (WGS) entry which is preliminary data.</text>
</comment>
<dbReference type="InterPro" id="IPR013325">
    <property type="entry name" value="RNA_pol_sigma_r2"/>
</dbReference>
<dbReference type="Pfam" id="PF04539">
    <property type="entry name" value="Sigma70_r3"/>
    <property type="match status" value="1"/>
</dbReference>
<comment type="subcellular location">
    <subcellularLocation>
        <location evidence="6">Cytoplasm</location>
    </subcellularLocation>
</comment>
<evidence type="ECO:0000256" key="1">
    <source>
        <dbReference type="ARBA" id="ARBA00022490"/>
    </source>
</evidence>
<dbReference type="Pfam" id="PF04545">
    <property type="entry name" value="Sigma70_r4"/>
    <property type="match status" value="1"/>
</dbReference>
<dbReference type="InterPro" id="IPR028630">
    <property type="entry name" value="Sigma70_RpoD"/>
</dbReference>
<dbReference type="Gene3D" id="1.10.10.10">
    <property type="entry name" value="Winged helix-like DNA-binding domain superfamily/Winged helix DNA-binding domain"/>
    <property type="match status" value="2"/>
</dbReference>
<dbReference type="NCBIfam" id="TIGR02937">
    <property type="entry name" value="sigma70-ECF"/>
    <property type="match status" value="1"/>
</dbReference>
<dbReference type="InterPro" id="IPR000943">
    <property type="entry name" value="RNA_pol_sigma70"/>
</dbReference>
<dbReference type="Gene3D" id="1.10.220.120">
    <property type="entry name" value="Sigma-70 factor, region 1.1"/>
    <property type="match status" value="1"/>
</dbReference>
<accession>A0A254TJM7</accession>
<comment type="function">
    <text evidence="6">Sigma factors are initiation factors that promote the attachment of RNA polymerase to specific initiation sites and are then released. This sigma factor is the primary sigma factor during exponential growth.</text>
</comment>
<dbReference type="CDD" id="cd06171">
    <property type="entry name" value="Sigma70_r4"/>
    <property type="match status" value="1"/>
</dbReference>
<protein>
    <recommendedName>
        <fullName evidence="6">RNA polymerase sigma factor RpoD</fullName>
    </recommendedName>
    <alternativeName>
        <fullName evidence="6">Sigma-70</fullName>
    </alternativeName>
</protein>
<dbReference type="PRINTS" id="PR00046">
    <property type="entry name" value="SIGMA70FCT"/>
</dbReference>
<name>A0A254TJM7_9BURK</name>
<dbReference type="InterPro" id="IPR007624">
    <property type="entry name" value="RNA_pol_sigma70_r3"/>
</dbReference>
<proteinExistence type="inferred from homology"/>
<feature type="region of interest" description="Disordered" evidence="7">
    <location>
        <begin position="228"/>
        <end position="262"/>
    </location>
</feature>
<feature type="region of interest" description="Sigma-70 factor domain-4" evidence="6">
    <location>
        <begin position="829"/>
        <end position="882"/>
    </location>
</feature>
<dbReference type="GO" id="GO:0005737">
    <property type="term" value="C:cytoplasm"/>
    <property type="evidence" value="ECO:0007669"/>
    <property type="project" value="UniProtKB-SubCell"/>
</dbReference>
<dbReference type="InterPro" id="IPR014284">
    <property type="entry name" value="RNA_pol_sigma-70_dom"/>
</dbReference>
<evidence type="ECO:0000256" key="7">
    <source>
        <dbReference type="SAM" id="MobiDB-lite"/>
    </source>
</evidence>
<dbReference type="RefSeq" id="WP_088706809.1">
    <property type="nucleotide sequence ID" value="NZ_LSTO01000001.1"/>
</dbReference>
<dbReference type="InterPro" id="IPR009042">
    <property type="entry name" value="RNA_pol_sigma70_r1_2"/>
</dbReference>
<dbReference type="Pfam" id="PF03979">
    <property type="entry name" value="Sigma70_r1_1"/>
    <property type="match status" value="1"/>
</dbReference>
<reference evidence="10 11" key="1">
    <citation type="submission" date="2016-02" db="EMBL/GenBank/DDBJ databases">
        <authorList>
            <person name="Wen L."/>
            <person name="He K."/>
            <person name="Yang H."/>
        </authorList>
    </citation>
    <scope>NUCLEOTIDE SEQUENCE [LARGE SCALE GENOMIC DNA]</scope>
    <source>
        <strain evidence="10 11">TSA40</strain>
    </source>
</reference>
<feature type="compositionally biased region" description="Polar residues" evidence="7">
    <location>
        <begin position="1"/>
        <end position="10"/>
    </location>
</feature>
<feature type="region of interest" description="Disordered" evidence="7">
    <location>
        <begin position="1"/>
        <end position="77"/>
    </location>
</feature>
<keyword evidence="11" id="KW-1185">Reference proteome</keyword>
<keyword evidence="3 6" id="KW-0731">Sigma factor</keyword>